<feature type="compositionally biased region" description="Basic and acidic residues" evidence="2">
    <location>
        <begin position="1"/>
        <end position="22"/>
    </location>
</feature>
<organism evidence="3 4">
    <name type="scientific">Bosea eneae</name>
    <dbReference type="NCBI Taxonomy" id="151454"/>
    <lineage>
        <taxon>Bacteria</taxon>
        <taxon>Pseudomonadati</taxon>
        <taxon>Pseudomonadota</taxon>
        <taxon>Alphaproteobacteria</taxon>
        <taxon>Hyphomicrobiales</taxon>
        <taxon>Boseaceae</taxon>
        <taxon>Bosea</taxon>
    </lineage>
</organism>
<protein>
    <recommendedName>
        <fullName evidence="5">Toxic anion resistance protein TelA</fullName>
    </recommendedName>
</protein>
<dbReference type="Proteomes" id="UP001596053">
    <property type="component" value="Unassembled WGS sequence"/>
</dbReference>
<dbReference type="RefSeq" id="WP_377795162.1">
    <property type="nucleotide sequence ID" value="NZ_JBHSLW010000003.1"/>
</dbReference>
<name>A0ABW0ILN3_9HYPH</name>
<feature type="coiled-coil region" evidence="1">
    <location>
        <begin position="231"/>
        <end position="258"/>
    </location>
</feature>
<gene>
    <name evidence="3" type="ORF">ACFPOB_00970</name>
</gene>
<evidence type="ECO:0008006" key="5">
    <source>
        <dbReference type="Google" id="ProtNLM"/>
    </source>
</evidence>
<proteinExistence type="predicted"/>
<keyword evidence="1" id="KW-0175">Coiled coil</keyword>
<evidence type="ECO:0000313" key="3">
    <source>
        <dbReference type="EMBL" id="MFC5418130.1"/>
    </source>
</evidence>
<evidence type="ECO:0000256" key="1">
    <source>
        <dbReference type="SAM" id="Coils"/>
    </source>
</evidence>
<evidence type="ECO:0000256" key="2">
    <source>
        <dbReference type="SAM" id="MobiDB-lite"/>
    </source>
</evidence>
<evidence type="ECO:0000313" key="4">
    <source>
        <dbReference type="Proteomes" id="UP001596053"/>
    </source>
</evidence>
<dbReference type="EMBL" id="JBHSLW010000003">
    <property type="protein sequence ID" value="MFC5418130.1"/>
    <property type="molecule type" value="Genomic_DNA"/>
</dbReference>
<feature type="region of interest" description="Disordered" evidence="2">
    <location>
        <begin position="1"/>
        <end position="90"/>
    </location>
</feature>
<accession>A0ABW0ILN3</accession>
<reference evidence="4" key="1">
    <citation type="journal article" date="2019" name="Int. J. Syst. Evol. Microbiol.">
        <title>The Global Catalogue of Microorganisms (GCM) 10K type strain sequencing project: providing services to taxonomists for standard genome sequencing and annotation.</title>
        <authorList>
            <consortium name="The Broad Institute Genomics Platform"/>
            <consortium name="The Broad Institute Genome Sequencing Center for Infectious Disease"/>
            <person name="Wu L."/>
            <person name="Ma J."/>
        </authorList>
    </citation>
    <scope>NUCLEOTIDE SEQUENCE [LARGE SCALE GENOMIC DNA]</scope>
    <source>
        <strain evidence="4">NCAIM B.01391</strain>
    </source>
</reference>
<comment type="caution">
    <text evidence="3">The sequence shown here is derived from an EMBL/GenBank/DDBJ whole genome shotgun (WGS) entry which is preliminary data.</text>
</comment>
<sequence>MPRDKDAEPRRPGAEDSRERLRPTVIGPPAGRVRAPDVGPQERDKAGIGPKPTVMTAQSLAARPSRAPAQVKAPSPRNAGPARPTAIPGVARKRIAVDRADLARLSPQSAPGVLDEARRLVQAFVVEGARDRQAVLWGYRIQQDYSELVSRSVELSQADVMKRVTAHLGRMTDILGAIDLEAVCGVAPARGLLTQYLKTVNSRIDTPEELQRARVELDQLLMLMGGALEPLMSFKDTLERHSRRIEEIADEVEAAALAAEFLAAHLGDSAKPLSQRFLERSMSLTQTVAQIRGSASMRTLQIEQPLRLIGAIQNVALVMVPGWLGSIAALATMLEEKRQVTPTQAGELTYQLRTILQQLKT</sequence>
<keyword evidence="4" id="KW-1185">Reference proteome</keyword>